<dbReference type="EMBL" id="JAINUF010000002">
    <property type="protein sequence ID" value="KAJ8374784.1"/>
    <property type="molecule type" value="Genomic_DNA"/>
</dbReference>
<name>A0A9Q1G4I7_SYNKA</name>
<comment type="caution">
    <text evidence="1">The sequence shown here is derived from an EMBL/GenBank/DDBJ whole genome shotgun (WGS) entry which is preliminary data.</text>
</comment>
<organism evidence="1 2">
    <name type="scientific">Synaphobranchus kaupii</name>
    <name type="common">Kaup's arrowtooth eel</name>
    <dbReference type="NCBI Taxonomy" id="118154"/>
    <lineage>
        <taxon>Eukaryota</taxon>
        <taxon>Metazoa</taxon>
        <taxon>Chordata</taxon>
        <taxon>Craniata</taxon>
        <taxon>Vertebrata</taxon>
        <taxon>Euteleostomi</taxon>
        <taxon>Actinopterygii</taxon>
        <taxon>Neopterygii</taxon>
        <taxon>Teleostei</taxon>
        <taxon>Anguilliformes</taxon>
        <taxon>Synaphobranchidae</taxon>
        <taxon>Synaphobranchus</taxon>
    </lineage>
</organism>
<dbReference type="OrthoDB" id="10435836at2759"/>
<accession>A0A9Q1G4I7</accession>
<evidence type="ECO:0000313" key="2">
    <source>
        <dbReference type="Proteomes" id="UP001152622"/>
    </source>
</evidence>
<proteinExistence type="predicted"/>
<gene>
    <name evidence="1" type="ORF">SKAU_G00053640</name>
</gene>
<dbReference type="AlphaFoldDB" id="A0A9Q1G4I7"/>
<reference evidence="1" key="1">
    <citation type="journal article" date="2023" name="Science">
        <title>Genome structures resolve the early diversification of teleost fishes.</title>
        <authorList>
            <person name="Parey E."/>
            <person name="Louis A."/>
            <person name="Montfort J."/>
            <person name="Bouchez O."/>
            <person name="Roques C."/>
            <person name="Iampietro C."/>
            <person name="Lluch J."/>
            <person name="Castinel A."/>
            <person name="Donnadieu C."/>
            <person name="Desvignes T."/>
            <person name="Floi Bucao C."/>
            <person name="Jouanno E."/>
            <person name="Wen M."/>
            <person name="Mejri S."/>
            <person name="Dirks R."/>
            <person name="Jansen H."/>
            <person name="Henkel C."/>
            <person name="Chen W.J."/>
            <person name="Zahm M."/>
            <person name="Cabau C."/>
            <person name="Klopp C."/>
            <person name="Thompson A.W."/>
            <person name="Robinson-Rechavi M."/>
            <person name="Braasch I."/>
            <person name="Lecointre G."/>
            <person name="Bobe J."/>
            <person name="Postlethwait J.H."/>
            <person name="Berthelot C."/>
            <person name="Roest Crollius H."/>
            <person name="Guiguen Y."/>
        </authorList>
    </citation>
    <scope>NUCLEOTIDE SEQUENCE</scope>
    <source>
        <strain evidence="1">WJC10195</strain>
    </source>
</reference>
<protein>
    <submittedName>
        <fullName evidence="1">Uncharacterized protein</fullName>
    </submittedName>
</protein>
<evidence type="ECO:0000313" key="1">
    <source>
        <dbReference type="EMBL" id="KAJ8374784.1"/>
    </source>
</evidence>
<sequence length="67" mass="7756">MINCVKAGLVHESPFLIECHRIPAVFIVRQEKSTSTTSQHRNRCPWSRSAVRSHKRTVVTDKQIRDL</sequence>
<dbReference type="Proteomes" id="UP001152622">
    <property type="component" value="Chromosome 2"/>
</dbReference>
<keyword evidence="2" id="KW-1185">Reference proteome</keyword>